<comment type="catalytic activity">
    <reaction evidence="11">
        <text>a plastoquinone + NADH + (n+1) H(+)(in) = a plastoquinol + NAD(+) + n H(+)(out)</text>
        <dbReference type="Rhea" id="RHEA:42608"/>
        <dbReference type="Rhea" id="RHEA-COMP:9561"/>
        <dbReference type="Rhea" id="RHEA-COMP:9562"/>
        <dbReference type="ChEBI" id="CHEBI:15378"/>
        <dbReference type="ChEBI" id="CHEBI:17757"/>
        <dbReference type="ChEBI" id="CHEBI:57540"/>
        <dbReference type="ChEBI" id="CHEBI:57945"/>
        <dbReference type="ChEBI" id="CHEBI:62192"/>
    </reaction>
</comment>
<name>A0A3Q7G2U1_SOLLC</name>
<keyword evidence="7 12" id="KW-1133">Transmembrane helix</keyword>
<evidence type="ECO:0000256" key="1">
    <source>
        <dbReference type="ARBA" id="ARBA00004141"/>
    </source>
</evidence>
<sequence>MTSSFGILAILSMILGNLIAIIQTSLKCMLAYSSIGQIRYELLLEFYYLVYVPKLITFEIMHDYTQKILFLLSLQTYILIPRRFSSTSRFFWKKLFIMAGLYFLVLIGLLTSFLMTRRNQEITPHMRNYRISHLRSNNSIELSMIVCVIASTIPGISIYLIIAFAWDSLF</sequence>
<evidence type="ECO:0000256" key="3">
    <source>
        <dbReference type="ARBA" id="ARBA00022448"/>
    </source>
</evidence>
<reference evidence="14" key="2">
    <citation type="submission" date="2019-01" db="UniProtKB">
        <authorList>
            <consortium name="EnsemblPlants"/>
        </authorList>
    </citation>
    <scope>IDENTIFICATION</scope>
    <source>
        <strain evidence="14">cv. Heinz 1706</strain>
    </source>
</reference>
<dbReference type="Gramene" id="Solyc04g039790.2.1">
    <property type="protein sequence ID" value="Solyc04g039790.2.1"/>
    <property type="gene ID" value="Solyc04g039790.2"/>
</dbReference>
<feature type="transmembrane region" description="Helical" evidence="12">
    <location>
        <begin position="142"/>
        <end position="166"/>
    </location>
</feature>
<evidence type="ECO:0000256" key="5">
    <source>
        <dbReference type="ARBA" id="ARBA00022692"/>
    </source>
</evidence>
<proteinExistence type="predicted"/>
<evidence type="ECO:0000256" key="10">
    <source>
        <dbReference type="ARBA" id="ARBA00047726"/>
    </source>
</evidence>
<dbReference type="Proteomes" id="UP000004994">
    <property type="component" value="Chromosome 4"/>
</dbReference>
<evidence type="ECO:0000256" key="11">
    <source>
        <dbReference type="ARBA" id="ARBA00048026"/>
    </source>
</evidence>
<dbReference type="GO" id="GO:0009535">
    <property type="term" value="C:chloroplast thylakoid membrane"/>
    <property type="evidence" value="ECO:0007669"/>
    <property type="project" value="UniProtKB-SubCell"/>
</dbReference>
<accession>A0A3Q7G2U1</accession>
<evidence type="ECO:0000313" key="15">
    <source>
        <dbReference type="Proteomes" id="UP000004994"/>
    </source>
</evidence>
<dbReference type="InterPro" id="IPR001750">
    <property type="entry name" value="ND/Mrp_TM"/>
</dbReference>
<feature type="transmembrane region" description="Helical" evidence="12">
    <location>
        <begin position="96"/>
        <end position="116"/>
    </location>
</feature>
<reference evidence="14" key="1">
    <citation type="journal article" date="2012" name="Nature">
        <title>The tomato genome sequence provides insights into fleshy fruit evolution.</title>
        <authorList>
            <consortium name="Tomato Genome Consortium"/>
        </authorList>
    </citation>
    <scope>NUCLEOTIDE SEQUENCE [LARGE SCALE GENOMIC DNA]</scope>
    <source>
        <strain evidence="14">cv. Heinz 1706</strain>
    </source>
</reference>
<dbReference type="STRING" id="4081.A0A3Q7G2U1"/>
<dbReference type="PANTHER" id="PTHR22773">
    <property type="entry name" value="NADH DEHYDROGENASE"/>
    <property type="match status" value="1"/>
</dbReference>
<dbReference type="EnsemblPlants" id="Solyc04g039790.2.1">
    <property type="protein sequence ID" value="Solyc04g039790.2.1"/>
    <property type="gene ID" value="Solyc04g039790.2"/>
</dbReference>
<evidence type="ECO:0000256" key="6">
    <source>
        <dbReference type="ARBA" id="ARBA00022967"/>
    </source>
</evidence>
<evidence type="ECO:0000256" key="12">
    <source>
        <dbReference type="SAM" id="Phobius"/>
    </source>
</evidence>
<protein>
    <recommendedName>
        <fullName evidence="13">NADH:quinone oxidoreductase/Mrp antiporter transmembrane domain-containing protein</fullName>
    </recommendedName>
</protein>
<evidence type="ECO:0000259" key="13">
    <source>
        <dbReference type="Pfam" id="PF00361"/>
    </source>
</evidence>
<evidence type="ECO:0000256" key="4">
    <source>
        <dbReference type="ARBA" id="ARBA00022640"/>
    </source>
</evidence>
<evidence type="ECO:0000256" key="9">
    <source>
        <dbReference type="ARBA" id="ARBA00023136"/>
    </source>
</evidence>
<comment type="subcellular location">
    <subcellularLocation>
        <location evidence="1">Membrane</location>
        <topology evidence="1">Multi-pass membrane protein</topology>
    </subcellularLocation>
    <subcellularLocation>
        <location evidence="2">Plastid</location>
        <location evidence="2">Chloroplast thylakoid membrane</location>
    </subcellularLocation>
</comment>
<keyword evidence="6" id="KW-1278">Translocase</keyword>
<feature type="transmembrane region" description="Helical" evidence="12">
    <location>
        <begin position="38"/>
        <end position="56"/>
    </location>
</feature>
<dbReference type="AlphaFoldDB" id="A0A3Q7G2U1"/>
<keyword evidence="3" id="KW-0813">Transport</keyword>
<keyword evidence="5 12" id="KW-0812">Transmembrane</keyword>
<feature type="transmembrane region" description="Helical" evidence="12">
    <location>
        <begin position="6"/>
        <end position="26"/>
    </location>
</feature>
<feature type="domain" description="NADH:quinone oxidoreductase/Mrp antiporter transmembrane" evidence="13">
    <location>
        <begin position="3"/>
        <end position="77"/>
    </location>
</feature>
<evidence type="ECO:0000256" key="2">
    <source>
        <dbReference type="ARBA" id="ARBA00004334"/>
    </source>
</evidence>
<dbReference type="InParanoid" id="A0A3Q7G2U1"/>
<keyword evidence="9 12" id="KW-0472">Membrane</keyword>
<comment type="catalytic activity">
    <reaction evidence="10">
        <text>a plastoquinone + NADPH + (n+1) H(+)(in) = a plastoquinol + NADP(+) + n H(+)(out)</text>
        <dbReference type="Rhea" id="RHEA:42612"/>
        <dbReference type="Rhea" id="RHEA-COMP:9561"/>
        <dbReference type="Rhea" id="RHEA-COMP:9562"/>
        <dbReference type="ChEBI" id="CHEBI:15378"/>
        <dbReference type="ChEBI" id="CHEBI:17757"/>
        <dbReference type="ChEBI" id="CHEBI:57783"/>
        <dbReference type="ChEBI" id="CHEBI:58349"/>
        <dbReference type="ChEBI" id="CHEBI:62192"/>
    </reaction>
</comment>
<keyword evidence="8" id="KW-0520">NAD</keyword>
<evidence type="ECO:0000313" key="14">
    <source>
        <dbReference type="EnsemblPlants" id="Solyc04g039790.2.1"/>
    </source>
</evidence>
<keyword evidence="4" id="KW-0934">Plastid</keyword>
<organism evidence="14">
    <name type="scientific">Solanum lycopersicum</name>
    <name type="common">Tomato</name>
    <name type="synonym">Lycopersicon esculentum</name>
    <dbReference type="NCBI Taxonomy" id="4081"/>
    <lineage>
        <taxon>Eukaryota</taxon>
        <taxon>Viridiplantae</taxon>
        <taxon>Streptophyta</taxon>
        <taxon>Embryophyta</taxon>
        <taxon>Tracheophyta</taxon>
        <taxon>Spermatophyta</taxon>
        <taxon>Magnoliopsida</taxon>
        <taxon>eudicotyledons</taxon>
        <taxon>Gunneridae</taxon>
        <taxon>Pentapetalae</taxon>
        <taxon>asterids</taxon>
        <taxon>lamiids</taxon>
        <taxon>Solanales</taxon>
        <taxon>Solanaceae</taxon>
        <taxon>Solanoideae</taxon>
        <taxon>Solaneae</taxon>
        <taxon>Solanum</taxon>
        <taxon>Solanum subgen. Lycopersicon</taxon>
    </lineage>
</organism>
<dbReference type="Pfam" id="PF00361">
    <property type="entry name" value="Proton_antipo_M"/>
    <property type="match status" value="1"/>
</dbReference>
<evidence type="ECO:0000256" key="7">
    <source>
        <dbReference type="ARBA" id="ARBA00022989"/>
    </source>
</evidence>
<keyword evidence="15" id="KW-1185">Reference proteome</keyword>
<evidence type="ECO:0000256" key="8">
    <source>
        <dbReference type="ARBA" id="ARBA00023027"/>
    </source>
</evidence>